<dbReference type="InterPro" id="IPR027417">
    <property type="entry name" value="P-loop_NTPase"/>
</dbReference>
<feature type="compositionally biased region" description="Basic and acidic residues" evidence="1">
    <location>
        <begin position="179"/>
        <end position="190"/>
    </location>
</feature>
<keyword evidence="2" id="KW-0472">Membrane</keyword>
<protein>
    <recommendedName>
        <fullName evidence="3">SPOR domain-containing protein</fullName>
    </recommendedName>
</protein>
<dbReference type="EMBL" id="JAACAK010000051">
    <property type="protein sequence ID" value="NIR74991.1"/>
    <property type="molecule type" value="Genomic_DNA"/>
</dbReference>
<dbReference type="GO" id="GO:0042834">
    <property type="term" value="F:peptidoglycan binding"/>
    <property type="evidence" value="ECO:0007669"/>
    <property type="project" value="InterPro"/>
</dbReference>
<evidence type="ECO:0000256" key="2">
    <source>
        <dbReference type="SAM" id="Phobius"/>
    </source>
</evidence>
<dbReference type="InterPro" id="IPR007730">
    <property type="entry name" value="SPOR-like_dom"/>
</dbReference>
<evidence type="ECO:0000313" key="4">
    <source>
        <dbReference type="EMBL" id="NIR74991.1"/>
    </source>
</evidence>
<dbReference type="AlphaFoldDB" id="A0AAE4ZA92"/>
<dbReference type="SUPFAM" id="SSF110997">
    <property type="entry name" value="Sporulation related repeat"/>
    <property type="match status" value="2"/>
</dbReference>
<gene>
    <name evidence="4" type="ORF">GWO12_07735</name>
</gene>
<dbReference type="Gene3D" id="3.40.50.300">
    <property type="entry name" value="P-loop containing nucleotide triphosphate hydrolases"/>
    <property type="match status" value="1"/>
</dbReference>
<feature type="region of interest" description="Disordered" evidence="1">
    <location>
        <begin position="148"/>
        <end position="232"/>
    </location>
</feature>
<evidence type="ECO:0000256" key="1">
    <source>
        <dbReference type="SAM" id="MobiDB-lite"/>
    </source>
</evidence>
<keyword evidence="2" id="KW-0812">Transmembrane</keyword>
<feature type="transmembrane region" description="Helical" evidence="2">
    <location>
        <begin position="238"/>
        <end position="258"/>
    </location>
</feature>
<accession>A0AAE4ZA92</accession>
<keyword evidence="2" id="KW-1133">Transmembrane helix</keyword>
<reference evidence="4 5" key="1">
    <citation type="submission" date="2020-01" db="EMBL/GenBank/DDBJ databases">
        <title>Genomes assembled from Gulf of Kutch pelagic sediment metagenomes.</title>
        <authorList>
            <person name="Chandrashekar M."/>
            <person name="Mahajan M.S."/>
            <person name="Dave K.J."/>
            <person name="Vatsa P."/>
            <person name="Nathani N.M."/>
        </authorList>
    </citation>
    <scope>NUCLEOTIDE SEQUENCE [LARGE SCALE GENOMIC DNA]</scope>
    <source>
        <strain evidence="4">KS3-K002</strain>
    </source>
</reference>
<feature type="compositionally biased region" description="Low complexity" evidence="1">
    <location>
        <begin position="288"/>
        <end position="308"/>
    </location>
</feature>
<name>A0AAE4ZA92_9BACT</name>
<organism evidence="4 5">
    <name type="scientific">Candidatus Kutchimonas denitrificans</name>
    <dbReference type="NCBI Taxonomy" id="3056748"/>
    <lineage>
        <taxon>Bacteria</taxon>
        <taxon>Pseudomonadati</taxon>
        <taxon>Gemmatimonadota</taxon>
        <taxon>Gemmatimonadia</taxon>
        <taxon>Candidatus Palauibacterales</taxon>
        <taxon>Candidatus Palauibacteraceae</taxon>
        <taxon>Candidatus Kutchimonas</taxon>
    </lineage>
</organism>
<dbReference type="Gene3D" id="3.30.70.1070">
    <property type="entry name" value="Sporulation related repeat"/>
    <property type="match status" value="2"/>
</dbReference>
<comment type="caution">
    <text evidence="4">The sequence shown here is derived from an EMBL/GenBank/DDBJ whole genome shotgun (WGS) entry which is preliminary data.</text>
</comment>
<evidence type="ECO:0000259" key="3">
    <source>
        <dbReference type="PROSITE" id="PS51724"/>
    </source>
</evidence>
<feature type="compositionally biased region" description="Low complexity" evidence="1">
    <location>
        <begin position="191"/>
        <end position="206"/>
    </location>
</feature>
<feature type="domain" description="SPOR" evidence="3">
    <location>
        <begin position="313"/>
        <end position="396"/>
    </location>
</feature>
<evidence type="ECO:0000313" key="5">
    <source>
        <dbReference type="Proteomes" id="UP000702544"/>
    </source>
</evidence>
<feature type="region of interest" description="Disordered" evidence="1">
    <location>
        <begin position="266"/>
        <end position="311"/>
    </location>
</feature>
<dbReference type="PROSITE" id="PS51724">
    <property type="entry name" value="SPOR"/>
    <property type="match status" value="1"/>
</dbReference>
<feature type="compositionally biased region" description="Basic and acidic residues" evidence="1">
    <location>
        <begin position="148"/>
        <end position="157"/>
    </location>
</feature>
<sequence length="479" mass="51372">MATAIDIVRKLASQRPKVVLADIQLRQPSSLAATLGVEEGEGIVDVLFRGASFSAVAHEPESESFFFLTLGGEPPPRQIFLRHPRWEKIASRLAQTDAHLLPCVASDDLLEAGPIPGFESCIVLNATGQEIELPEGARRLAEFLAPPEVREEGRGRGDLPSFAASDATTRPMPGGPPRTSREDEAPEDRTAAQPSEPEPVEAAPAPGLAPPEDRWASPERSFPAPPPSLVTRRRRRSLVPAVAITLAAIAAVVLWRTIGVAPEPEEPAPVQAAAETTDVNEPTTGPVAAPNEAAPPASTATAEAEPTAGSRRSEVSLPYSVVIASYSSFDDALTRREDWASREDVPFYVAPTVVRGVVYYRVFAGLLPDRDRAEELMDRLVSEGIKETGRAWDVRPARLAFDFGIFPNAEEAQQVVDTLLGQGIHAYLVPAAGAAANGSAYHVYAGGYEKPEDAAPLRERLESLGHDVELVERVGLELP</sequence>
<dbReference type="Proteomes" id="UP000702544">
    <property type="component" value="Unassembled WGS sequence"/>
</dbReference>
<dbReference type="InterPro" id="IPR036680">
    <property type="entry name" value="SPOR-like_sf"/>
</dbReference>
<proteinExistence type="predicted"/>
<dbReference type="Pfam" id="PF05036">
    <property type="entry name" value="SPOR"/>
    <property type="match status" value="2"/>
</dbReference>